<evidence type="ECO:0000313" key="1">
    <source>
        <dbReference type="Proteomes" id="UP000790787"/>
    </source>
</evidence>
<keyword evidence="1" id="KW-1185">Reference proteome</keyword>
<protein>
    <submittedName>
        <fullName evidence="2">Uncharacterized protein LOC142174609</fullName>
    </submittedName>
</protein>
<name>A0AC58TH64_TOBAC</name>
<sequence>MRLNENFEQARSQILLMPALPSIDKAYAMVVRDESRKLITGGTYGQVGHNDHTALFTAHSTSRARRNYSLECDFCHLKDHTRNECYKLMKCDFCNRTIHLKEICYKIIGYPPDFKQKKKANAIMIDTTRQQGMTISPTKNTYQPSSNVEPAQFFTKEQYNQLLQLLNKGSTAGASANMAGNSGEVQLPTGDSALISRIRECQLTGGDVLKDADLLSGMVKEIGRKEEGMYLLPAALGKTINTAFAATSKGSIEIWHKRTGHVLVQVLRRIPSIQHYGGTLDNDSMSKCEVIGCLCFATNLTGHDKFAPRAMRSVLLGNVAHQKGYKLLDLENRVFFISRDVVFYEDIFPFHTIEDSSEPLFLNMTPVPIKDFAEEPNDVASSIAGNHPEDIPHSVEHNNIDSPRNSFAPPHAEETRKSTRVSKPPIWLKDYVRNDRLNSAIEVETTSYSEAVKDKRWVEATQAEIKALEDNKIWELVSLPQGQKTSRQWNLKLTPALVDAGFQQSHLDYSLFIKRAAYHMVVVLTKDDLQSSFKIKDLGEFKYFIGIEFAQNSDSILMHQCKYALELIAELGLSGPYQRLLGKLLYLTITRPDISLAVQSLSQFMHSPKVSHMEAALKVVKYIKNSPDLGVLLTAHYSESLSTFCDADWDELGVQHHSPAPIYNDSKLALHIAANHVFHEHTKHIDIDCHFICKKIQQGLVSTFYCATIEQEADILTKGLGRLQHSYLMSKLGLLNVFPSPSLRGDVKDVG</sequence>
<accession>A0AC58TH64</accession>
<dbReference type="Proteomes" id="UP000790787">
    <property type="component" value="Chromosome 20"/>
</dbReference>
<reference evidence="2" key="2">
    <citation type="submission" date="2025-08" db="UniProtKB">
        <authorList>
            <consortium name="RefSeq"/>
        </authorList>
    </citation>
    <scope>IDENTIFICATION</scope>
    <source>
        <tissue evidence="2">Leaf</tissue>
    </source>
</reference>
<evidence type="ECO:0000313" key="2">
    <source>
        <dbReference type="RefSeq" id="XP_075096536.1"/>
    </source>
</evidence>
<reference evidence="1" key="1">
    <citation type="journal article" date="2014" name="Nat. Commun.">
        <title>The tobacco genome sequence and its comparison with those of tomato and potato.</title>
        <authorList>
            <person name="Sierro N."/>
            <person name="Battey J.N."/>
            <person name="Ouadi S."/>
            <person name="Bakaher N."/>
            <person name="Bovet L."/>
            <person name="Willig A."/>
            <person name="Goepfert S."/>
            <person name="Peitsch M.C."/>
            <person name="Ivanov N.V."/>
        </authorList>
    </citation>
    <scope>NUCLEOTIDE SEQUENCE [LARGE SCALE GENOMIC DNA]</scope>
</reference>
<dbReference type="RefSeq" id="XP_075096536.1">
    <property type="nucleotide sequence ID" value="XM_075240435.1"/>
</dbReference>
<organism evidence="1 2">
    <name type="scientific">Nicotiana tabacum</name>
    <name type="common">Common tobacco</name>
    <dbReference type="NCBI Taxonomy" id="4097"/>
    <lineage>
        <taxon>Eukaryota</taxon>
        <taxon>Viridiplantae</taxon>
        <taxon>Streptophyta</taxon>
        <taxon>Embryophyta</taxon>
        <taxon>Tracheophyta</taxon>
        <taxon>Spermatophyta</taxon>
        <taxon>Magnoliopsida</taxon>
        <taxon>eudicotyledons</taxon>
        <taxon>Gunneridae</taxon>
        <taxon>Pentapetalae</taxon>
        <taxon>asterids</taxon>
        <taxon>lamiids</taxon>
        <taxon>Solanales</taxon>
        <taxon>Solanaceae</taxon>
        <taxon>Nicotianoideae</taxon>
        <taxon>Nicotianeae</taxon>
        <taxon>Nicotiana</taxon>
    </lineage>
</organism>
<gene>
    <name evidence="2" type="primary">LOC142174609</name>
</gene>
<proteinExistence type="predicted"/>